<dbReference type="AlphaFoldDB" id="A0A2U2MTZ0"/>
<gene>
    <name evidence="3" type="ORF">DF200_03465</name>
</gene>
<proteinExistence type="predicted"/>
<name>A0A2U2MTZ0_9BIFI</name>
<dbReference type="PANTHER" id="PTHR48081">
    <property type="entry name" value="AB HYDROLASE SUPERFAMILY PROTEIN C4A8.06C"/>
    <property type="match status" value="1"/>
</dbReference>
<sequence length="272" mass="29776">MIHERIPLPVAGSAATLTTYFQERRDAVDPGRTRPVIVVAPGGGYHFRSEREAEPVALRMVAEGFHACVLDYSVAPARFPQSLLELAAAVAYLRSHADRFGIDPDHIIPCGFSAGGHLCASLGTMWSEPWLAERIGLPASRFRPDAMILGYPVISSGEFAHRGSFANLAGDDADLVERLSLENHVTAETPPTFLWHTFEDRSVPVENSLLFASALRRSGVRFELHVFPYGPHGLALANDETAPAGKDDYVQPLAACWPRLAAEWVRALPVER</sequence>
<dbReference type="Proteomes" id="UP000245753">
    <property type="component" value="Unassembled WGS sequence"/>
</dbReference>
<comment type="caution">
    <text evidence="3">The sequence shown here is derived from an EMBL/GenBank/DDBJ whole genome shotgun (WGS) entry which is preliminary data.</text>
</comment>
<dbReference type="EMBL" id="QFFN01000005">
    <property type="protein sequence ID" value="PWG60272.1"/>
    <property type="molecule type" value="Genomic_DNA"/>
</dbReference>
<evidence type="ECO:0000256" key="1">
    <source>
        <dbReference type="ARBA" id="ARBA00022801"/>
    </source>
</evidence>
<dbReference type="InterPro" id="IPR029058">
    <property type="entry name" value="AB_hydrolase_fold"/>
</dbReference>
<keyword evidence="4" id="KW-1185">Reference proteome</keyword>
<dbReference type="SUPFAM" id="SSF53474">
    <property type="entry name" value="alpha/beta-Hydrolases"/>
    <property type="match status" value="1"/>
</dbReference>
<feature type="domain" description="BD-FAE-like" evidence="2">
    <location>
        <begin position="33"/>
        <end position="215"/>
    </location>
</feature>
<evidence type="ECO:0000313" key="3">
    <source>
        <dbReference type="EMBL" id="PWG60272.1"/>
    </source>
</evidence>
<accession>A0A2U2MTZ0</accession>
<dbReference type="InterPro" id="IPR050300">
    <property type="entry name" value="GDXG_lipolytic_enzyme"/>
</dbReference>
<dbReference type="PANTHER" id="PTHR48081:SF6">
    <property type="entry name" value="PEPTIDASE S9 PROLYL OLIGOPEPTIDASE CATALYTIC DOMAIN-CONTAINING PROTEIN"/>
    <property type="match status" value="1"/>
</dbReference>
<dbReference type="InterPro" id="IPR049492">
    <property type="entry name" value="BD-FAE-like_dom"/>
</dbReference>
<protein>
    <recommendedName>
        <fullName evidence="2">BD-FAE-like domain-containing protein</fullName>
    </recommendedName>
</protein>
<reference evidence="3 4" key="1">
    <citation type="journal article" date="2018" name="Int. J. Syst. Evol. Microbiol.">
        <title>Bifidobacterium catulorum sp. nov., a novel taxon from the faeces of the baby common marmoset (Callithrix jacchus).</title>
        <authorList>
            <person name="Modesto M."/>
            <person name="Michelini S."/>
            <person name="Oki K."/>
            <person name="Biavati B."/>
            <person name="Watanabe K."/>
            <person name="Mattarelli P."/>
        </authorList>
    </citation>
    <scope>NUCLEOTIDE SEQUENCE [LARGE SCALE GENOMIC DNA]</scope>
    <source>
        <strain evidence="3 4">MRM 8.19</strain>
    </source>
</reference>
<dbReference type="Gene3D" id="3.40.50.1820">
    <property type="entry name" value="alpha/beta hydrolase"/>
    <property type="match status" value="1"/>
</dbReference>
<dbReference type="GO" id="GO:0016787">
    <property type="term" value="F:hydrolase activity"/>
    <property type="evidence" value="ECO:0007669"/>
    <property type="project" value="UniProtKB-KW"/>
</dbReference>
<evidence type="ECO:0000259" key="2">
    <source>
        <dbReference type="Pfam" id="PF20434"/>
    </source>
</evidence>
<evidence type="ECO:0000313" key="4">
    <source>
        <dbReference type="Proteomes" id="UP000245753"/>
    </source>
</evidence>
<keyword evidence="1" id="KW-0378">Hydrolase</keyword>
<dbReference type="OrthoDB" id="9794725at2"/>
<organism evidence="3 4">
    <name type="scientific">Bifidobacterium catulorum</name>
    <dbReference type="NCBI Taxonomy" id="1630173"/>
    <lineage>
        <taxon>Bacteria</taxon>
        <taxon>Bacillati</taxon>
        <taxon>Actinomycetota</taxon>
        <taxon>Actinomycetes</taxon>
        <taxon>Bifidobacteriales</taxon>
        <taxon>Bifidobacteriaceae</taxon>
        <taxon>Bifidobacterium</taxon>
    </lineage>
</organism>
<dbReference type="Pfam" id="PF20434">
    <property type="entry name" value="BD-FAE"/>
    <property type="match status" value="1"/>
</dbReference>
<dbReference type="RefSeq" id="WP_109136905.1">
    <property type="nucleotide sequence ID" value="NZ_QFFN01000005.1"/>
</dbReference>